<dbReference type="SMART" id="SM01417">
    <property type="entry name" value="Solute_trans_a"/>
    <property type="match status" value="1"/>
</dbReference>
<dbReference type="GO" id="GO:0016020">
    <property type="term" value="C:membrane"/>
    <property type="evidence" value="ECO:0007669"/>
    <property type="project" value="UniProtKB-SubCell"/>
</dbReference>
<keyword evidence="4 5" id="KW-0472">Membrane</keyword>
<dbReference type="PANTHER" id="PTHR23423">
    <property type="entry name" value="ORGANIC SOLUTE TRANSPORTER-RELATED"/>
    <property type="match status" value="1"/>
</dbReference>
<feature type="transmembrane region" description="Helical" evidence="5">
    <location>
        <begin position="251"/>
        <end position="273"/>
    </location>
</feature>
<feature type="transmembrane region" description="Helical" evidence="5">
    <location>
        <begin position="48"/>
        <end position="70"/>
    </location>
</feature>
<accession>A0A9P8Y0X9</accession>
<keyword evidence="7" id="KW-1185">Reference proteome</keyword>
<comment type="subcellular location">
    <subcellularLocation>
        <location evidence="1">Membrane</location>
        <topology evidence="1">Multi-pass membrane protein</topology>
    </subcellularLocation>
</comment>
<evidence type="ECO:0000256" key="5">
    <source>
        <dbReference type="SAM" id="Phobius"/>
    </source>
</evidence>
<organism evidence="6 7">
    <name type="scientific">Microdochium trichocladiopsis</name>
    <dbReference type="NCBI Taxonomy" id="1682393"/>
    <lineage>
        <taxon>Eukaryota</taxon>
        <taxon>Fungi</taxon>
        <taxon>Dikarya</taxon>
        <taxon>Ascomycota</taxon>
        <taxon>Pezizomycotina</taxon>
        <taxon>Sordariomycetes</taxon>
        <taxon>Xylariomycetidae</taxon>
        <taxon>Xylariales</taxon>
        <taxon>Microdochiaceae</taxon>
        <taxon>Microdochium</taxon>
    </lineage>
</organism>
<gene>
    <name evidence="6" type="ORF">B0I36DRAFT_385780</name>
</gene>
<feature type="transmembrane region" description="Helical" evidence="5">
    <location>
        <begin position="82"/>
        <end position="100"/>
    </location>
</feature>
<evidence type="ECO:0000313" key="7">
    <source>
        <dbReference type="Proteomes" id="UP000756346"/>
    </source>
</evidence>
<keyword evidence="3 5" id="KW-1133">Transmembrane helix</keyword>
<keyword evidence="2 5" id="KW-0812">Transmembrane</keyword>
<comment type="caution">
    <text evidence="6">The sequence shown here is derived from an EMBL/GenBank/DDBJ whole genome shotgun (WGS) entry which is preliminary data.</text>
</comment>
<dbReference type="Proteomes" id="UP000756346">
    <property type="component" value="Unassembled WGS sequence"/>
</dbReference>
<evidence type="ECO:0000256" key="1">
    <source>
        <dbReference type="ARBA" id="ARBA00004141"/>
    </source>
</evidence>
<dbReference type="Pfam" id="PF03619">
    <property type="entry name" value="Solute_trans_a"/>
    <property type="match status" value="1"/>
</dbReference>
<dbReference type="GeneID" id="70190628"/>
<evidence type="ECO:0000256" key="4">
    <source>
        <dbReference type="ARBA" id="ARBA00023136"/>
    </source>
</evidence>
<dbReference type="RefSeq" id="XP_046010637.1">
    <property type="nucleotide sequence ID" value="XM_046161082.1"/>
</dbReference>
<dbReference type="InterPro" id="IPR005178">
    <property type="entry name" value="Ostalpha/TMEM184C"/>
</dbReference>
<evidence type="ECO:0000313" key="6">
    <source>
        <dbReference type="EMBL" id="KAH7027838.1"/>
    </source>
</evidence>
<feature type="transmembrane region" description="Helical" evidence="5">
    <location>
        <begin position="213"/>
        <end position="231"/>
    </location>
</feature>
<protein>
    <submittedName>
        <fullName evidence="6">Organic solute transporter Ostalpha-domain-containing protein</fullName>
    </submittedName>
</protein>
<reference evidence="6" key="1">
    <citation type="journal article" date="2021" name="Nat. Commun.">
        <title>Genetic determinants of endophytism in the Arabidopsis root mycobiome.</title>
        <authorList>
            <person name="Mesny F."/>
            <person name="Miyauchi S."/>
            <person name="Thiergart T."/>
            <person name="Pickel B."/>
            <person name="Atanasova L."/>
            <person name="Karlsson M."/>
            <person name="Huettel B."/>
            <person name="Barry K.W."/>
            <person name="Haridas S."/>
            <person name="Chen C."/>
            <person name="Bauer D."/>
            <person name="Andreopoulos W."/>
            <person name="Pangilinan J."/>
            <person name="LaButti K."/>
            <person name="Riley R."/>
            <person name="Lipzen A."/>
            <person name="Clum A."/>
            <person name="Drula E."/>
            <person name="Henrissat B."/>
            <person name="Kohler A."/>
            <person name="Grigoriev I.V."/>
            <person name="Martin F.M."/>
            <person name="Hacquard S."/>
        </authorList>
    </citation>
    <scope>NUCLEOTIDE SEQUENCE</scope>
    <source>
        <strain evidence="6">MPI-CAGE-CH-0230</strain>
    </source>
</reference>
<name>A0A9P8Y0X9_9PEZI</name>
<evidence type="ECO:0000256" key="2">
    <source>
        <dbReference type="ARBA" id="ARBA00022692"/>
    </source>
</evidence>
<dbReference type="OrthoDB" id="5348404at2759"/>
<dbReference type="EMBL" id="JAGTJQ010000007">
    <property type="protein sequence ID" value="KAH7027838.1"/>
    <property type="molecule type" value="Genomic_DNA"/>
</dbReference>
<proteinExistence type="predicted"/>
<feature type="transmembrane region" description="Helical" evidence="5">
    <location>
        <begin position="167"/>
        <end position="185"/>
    </location>
</feature>
<sequence>MGFLGGGNDGGSGSSSGSEPQAESCLEYLVIVPTQPIAGSYDFFHFNMILSGASCAFVTVTIFILMMLHIRHLSKPREQIHILRLCLFMPVYAVGTLIMVVEPNAYVYLKPWLKLLEGYALAYFFLLVCQMISPEDASDSEAMLAPLLALARQKNMNPQALMKSYRLRWFFIYQAPIVLFIVAIVTDVAQGLKGYCGQHGHPSGSSSKSKVDTILSVVGIVSIMLAVYSAIKSTMMLKRELKPHKGQLKLWAFKALILLQIIQEILFLILTHVDPSPLEPSATLSYVDIEQGLPLLMILLEMVIFALFYHYAYSSSPYMIGKGSKMGGYWPGGWKVWLEILKVNQLFHALTFGFRIQAEYNRLETSYQRGARRPHQRYSEESLVEPHWPAAVPHHAPPSYQMA</sequence>
<evidence type="ECO:0000256" key="3">
    <source>
        <dbReference type="ARBA" id="ARBA00022989"/>
    </source>
</evidence>
<feature type="transmembrane region" description="Helical" evidence="5">
    <location>
        <begin position="112"/>
        <end position="133"/>
    </location>
</feature>
<feature type="transmembrane region" description="Helical" evidence="5">
    <location>
        <begin position="293"/>
        <end position="312"/>
    </location>
</feature>
<dbReference type="AlphaFoldDB" id="A0A9P8Y0X9"/>